<keyword evidence="2" id="KW-1185">Reference proteome</keyword>
<gene>
    <name evidence="1" type="ORF">PECAL_2P11770</name>
</gene>
<proteinExistence type="predicted"/>
<accession>A0A8J2SIS8</accession>
<evidence type="ECO:0000313" key="2">
    <source>
        <dbReference type="Proteomes" id="UP000789595"/>
    </source>
</evidence>
<organism evidence="1 2">
    <name type="scientific">Pelagomonas calceolata</name>
    <dbReference type="NCBI Taxonomy" id="35677"/>
    <lineage>
        <taxon>Eukaryota</taxon>
        <taxon>Sar</taxon>
        <taxon>Stramenopiles</taxon>
        <taxon>Ochrophyta</taxon>
        <taxon>Pelagophyceae</taxon>
        <taxon>Pelagomonadales</taxon>
        <taxon>Pelagomonadaceae</taxon>
        <taxon>Pelagomonas</taxon>
    </lineage>
</organism>
<sequence length="162" mass="17750">NVSTITEATARLEAATAATALAARRVGRDRRHVLDAADLEARARERAQRRLGAGARRLRLVAARRADLDVQRRHAELLAAHGDVLRGKHGRVGRRLVAVGLDLHAARHADEGLTARQISDVHERVVERREDVRDAEERLALGELGAQGGHLLDDLGFFGHGR</sequence>
<dbReference type="EMBL" id="CAKKNE010000002">
    <property type="protein sequence ID" value="CAH0368127.1"/>
    <property type="molecule type" value="Genomic_DNA"/>
</dbReference>
<protein>
    <submittedName>
        <fullName evidence="1">Uncharacterized protein</fullName>
    </submittedName>
</protein>
<dbReference type="AlphaFoldDB" id="A0A8J2SIS8"/>
<evidence type="ECO:0000313" key="1">
    <source>
        <dbReference type="EMBL" id="CAH0368127.1"/>
    </source>
</evidence>
<feature type="non-terminal residue" evidence="1">
    <location>
        <position position="1"/>
    </location>
</feature>
<name>A0A8J2SIS8_9STRA</name>
<comment type="caution">
    <text evidence="1">The sequence shown here is derived from an EMBL/GenBank/DDBJ whole genome shotgun (WGS) entry which is preliminary data.</text>
</comment>
<dbReference type="Proteomes" id="UP000789595">
    <property type="component" value="Unassembled WGS sequence"/>
</dbReference>
<reference evidence="1" key="1">
    <citation type="submission" date="2021-11" db="EMBL/GenBank/DDBJ databases">
        <authorList>
            <consortium name="Genoscope - CEA"/>
            <person name="William W."/>
        </authorList>
    </citation>
    <scope>NUCLEOTIDE SEQUENCE</scope>
</reference>